<dbReference type="Proteomes" id="UP000735302">
    <property type="component" value="Unassembled WGS sequence"/>
</dbReference>
<feature type="region of interest" description="Disordered" evidence="1">
    <location>
        <begin position="141"/>
        <end position="166"/>
    </location>
</feature>
<feature type="compositionally biased region" description="Polar residues" evidence="1">
    <location>
        <begin position="141"/>
        <end position="152"/>
    </location>
</feature>
<accession>A0AAV3YCX5</accession>
<comment type="caution">
    <text evidence="2">The sequence shown here is derived from an EMBL/GenBank/DDBJ whole genome shotgun (WGS) entry which is preliminary data.</text>
</comment>
<reference evidence="2 3" key="1">
    <citation type="journal article" date="2021" name="Elife">
        <title>Chloroplast acquisition without the gene transfer in kleptoplastic sea slugs, Plakobranchus ocellatus.</title>
        <authorList>
            <person name="Maeda T."/>
            <person name="Takahashi S."/>
            <person name="Yoshida T."/>
            <person name="Shimamura S."/>
            <person name="Takaki Y."/>
            <person name="Nagai Y."/>
            <person name="Toyoda A."/>
            <person name="Suzuki Y."/>
            <person name="Arimoto A."/>
            <person name="Ishii H."/>
            <person name="Satoh N."/>
            <person name="Nishiyama T."/>
            <person name="Hasebe M."/>
            <person name="Maruyama T."/>
            <person name="Minagawa J."/>
            <person name="Obokata J."/>
            <person name="Shigenobu S."/>
        </authorList>
    </citation>
    <scope>NUCLEOTIDE SEQUENCE [LARGE SCALE GENOMIC DNA]</scope>
</reference>
<proteinExistence type="predicted"/>
<dbReference type="AlphaFoldDB" id="A0AAV3YCX5"/>
<gene>
    <name evidence="2" type="ORF">PoB_000649300</name>
</gene>
<evidence type="ECO:0000313" key="3">
    <source>
        <dbReference type="Proteomes" id="UP000735302"/>
    </source>
</evidence>
<protein>
    <submittedName>
        <fullName evidence="2">Uncharacterized protein</fullName>
    </submittedName>
</protein>
<organism evidence="2 3">
    <name type="scientific">Plakobranchus ocellatus</name>
    <dbReference type="NCBI Taxonomy" id="259542"/>
    <lineage>
        <taxon>Eukaryota</taxon>
        <taxon>Metazoa</taxon>
        <taxon>Spiralia</taxon>
        <taxon>Lophotrochozoa</taxon>
        <taxon>Mollusca</taxon>
        <taxon>Gastropoda</taxon>
        <taxon>Heterobranchia</taxon>
        <taxon>Euthyneura</taxon>
        <taxon>Panpulmonata</taxon>
        <taxon>Sacoglossa</taxon>
        <taxon>Placobranchoidea</taxon>
        <taxon>Plakobranchidae</taxon>
        <taxon>Plakobranchus</taxon>
    </lineage>
</organism>
<evidence type="ECO:0000313" key="2">
    <source>
        <dbReference type="EMBL" id="GFN79987.1"/>
    </source>
</evidence>
<dbReference type="EMBL" id="BLXT01000767">
    <property type="protein sequence ID" value="GFN79987.1"/>
    <property type="molecule type" value="Genomic_DNA"/>
</dbReference>
<evidence type="ECO:0000256" key="1">
    <source>
        <dbReference type="SAM" id="MobiDB-lite"/>
    </source>
</evidence>
<sequence length="166" mass="18771">MIKHETGIDTNHTIVDWCNFLLEECETWLANNPHEIGGMVANGNPLVIESDESEYFLRKYYRGQWREGHWIFRDPKFFMLLRCRKMGICSEQRSRDGDQTDRIVGATVCISSITSQTSSFPSPSCSPFVLGTMPCVDFTSETPGSRSVQTTMEGPLFLPSSSGHKH</sequence>
<name>A0AAV3YCX5_9GAST</name>
<keyword evidence="3" id="KW-1185">Reference proteome</keyword>